<dbReference type="CDD" id="cd07516">
    <property type="entry name" value="HAD_Pase"/>
    <property type="match status" value="1"/>
</dbReference>
<organism evidence="2 3">
    <name type="scientific">Durusdinium trenchii</name>
    <dbReference type="NCBI Taxonomy" id="1381693"/>
    <lineage>
        <taxon>Eukaryota</taxon>
        <taxon>Sar</taxon>
        <taxon>Alveolata</taxon>
        <taxon>Dinophyceae</taxon>
        <taxon>Suessiales</taxon>
        <taxon>Symbiodiniaceae</taxon>
        <taxon>Durusdinium</taxon>
    </lineage>
</organism>
<dbReference type="PANTHER" id="PTHR10000">
    <property type="entry name" value="PHOSPHOSERINE PHOSPHATASE"/>
    <property type="match status" value="1"/>
</dbReference>
<sequence length="291" mass="32196">MKAADAAARTSRFARGRFRAVALDLDGTTLNEVHALSERTLKAIQRVEAAGVQVILATGRPLRSLQPYVAQLTLQRPVPTVCFNGTCAALFDPKEAAPQVLLSRGLTRSAAESIIQMCDDRGWCASYCLPNSTSVCLTTELQAEWLQKFEEIEDLRQERVESLWELLEYEPPLKIVALAEEPFTQAAKARAMLPPGAAHVVAAEMHIEFLPADVNKGDTLLRLCNDHLGIRMDEVIAFGDNYNDMEMLTLAGEGVAMKNAKDELKEAANRVSEWSNDEDAVARELERLLEE</sequence>
<dbReference type="PROSITE" id="PS01229">
    <property type="entry name" value="COF_2"/>
    <property type="match status" value="1"/>
</dbReference>
<dbReference type="Proteomes" id="UP001642484">
    <property type="component" value="Unassembled WGS sequence"/>
</dbReference>
<dbReference type="SFLD" id="SFLDS00003">
    <property type="entry name" value="Haloacid_Dehalogenase"/>
    <property type="match status" value="1"/>
</dbReference>
<dbReference type="InterPro" id="IPR000150">
    <property type="entry name" value="Cof"/>
</dbReference>
<dbReference type="PANTHER" id="PTHR10000:SF8">
    <property type="entry name" value="HAD SUPERFAMILY HYDROLASE-LIKE, TYPE 3"/>
    <property type="match status" value="1"/>
</dbReference>
<dbReference type="Gene3D" id="3.30.1240.10">
    <property type="match status" value="1"/>
</dbReference>
<evidence type="ECO:0000313" key="2">
    <source>
        <dbReference type="EMBL" id="CAK9017591.1"/>
    </source>
</evidence>
<evidence type="ECO:0000256" key="1">
    <source>
        <dbReference type="SAM" id="Coils"/>
    </source>
</evidence>
<name>A0ABP0JT14_9DINO</name>
<dbReference type="Gene3D" id="3.40.50.1000">
    <property type="entry name" value="HAD superfamily/HAD-like"/>
    <property type="match status" value="1"/>
</dbReference>
<dbReference type="NCBIfam" id="TIGR01484">
    <property type="entry name" value="HAD-SF-IIB"/>
    <property type="match status" value="1"/>
</dbReference>
<dbReference type="EMBL" id="CAXAMN010006446">
    <property type="protein sequence ID" value="CAK9017591.1"/>
    <property type="molecule type" value="Genomic_DNA"/>
</dbReference>
<dbReference type="Pfam" id="PF08282">
    <property type="entry name" value="Hydrolase_3"/>
    <property type="match status" value="1"/>
</dbReference>
<accession>A0ABP0JT14</accession>
<dbReference type="NCBIfam" id="TIGR00099">
    <property type="entry name" value="Cof-subfamily"/>
    <property type="match status" value="1"/>
</dbReference>
<gene>
    <name evidence="2" type="ORF">CCMP2556_LOCUS12928</name>
</gene>
<dbReference type="InterPro" id="IPR006379">
    <property type="entry name" value="HAD-SF_hydro_IIB"/>
</dbReference>
<dbReference type="InterPro" id="IPR023214">
    <property type="entry name" value="HAD_sf"/>
</dbReference>
<feature type="coiled-coil region" evidence="1">
    <location>
        <begin position="257"/>
        <end position="291"/>
    </location>
</feature>
<dbReference type="InterPro" id="IPR036412">
    <property type="entry name" value="HAD-like_sf"/>
</dbReference>
<evidence type="ECO:0000313" key="3">
    <source>
        <dbReference type="Proteomes" id="UP001642484"/>
    </source>
</evidence>
<proteinExistence type="predicted"/>
<dbReference type="SUPFAM" id="SSF56784">
    <property type="entry name" value="HAD-like"/>
    <property type="match status" value="1"/>
</dbReference>
<comment type="caution">
    <text evidence="2">The sequence shown here is derived from an EMBL/GenBank/DDBJ whole genome shotgun (WGS) entry which is preliminary data.</text>
</comment>
<reference evidence="2 3" key="1">
    <citation type="submission" date="2024-02" db="EMBL/GenBank/DDBJ databases">
        <authorList>
            <person name="Chen Y."/>
            <person name="Shah S."/>
            <person name="Dougan E. K."/>
            <person name="Thang M."/>
            <person name="Chan C."/>
        </authorList>
    </citation>
    <scope>NUCLEOTIDE SEQUENCE [LARGE SCALE GENOMIC DNA]</scope>
</reference>
<keyword evidence="3" id="KW-1185">Reference proteome</keyword>
<keyword evidence="1" id="KW-0175">Coiled coil</keyword>
<dbReference type="SFLD" id="SFLDG01140">
    <property type="entry name" value="C2.B:_Phosphomannomutase_and_P"/>
    <property type="match status" value="1"/>
</dbReference>
<protein>
    <submittedName>
        <fullName evidence="2">Uncharacterized protein</fullName>
    </submittedName>
</protein>